<dbReference type="EMBL" id="MU267762">
    <property type="protein sequence ID" value="KAH7909406.1"/>
    <property type="molecule type" value="Genomic_DNA"/>
</dbReference>
<accession>A0ACB8A8T1</accession>
<keyword evidence="2" id="KW-1185">Reference proteome</keyword>
<evidence type="ECO:0000313" key="2">
    <source>
        <dbReference type="Proteomes" id="UP000790377"/>
    </source>
</evidence>
<reference evidence="1" key="1">
    <citation type="journal article" date="2021" name="New Phytol.">
        <title>Evolutionary innovations through gain and loss of genes in the ectomycorrhizal Boletales.</title>
        <authorList>
            <person name="Wu G."/>
            <person name="Miyauchi S."/>
            <person name="Morin E."/>
            <person name="Kuo A."/>
            <person name="Drula E."/>
            <person name="Varga T."/>
            <person name="Kohler A."/>
            <person name="Feng B."/>
            <person name="Cao Y."/>
            <person name="Lipzen A."/>
            <person name="Daum C."/>
            <person name="Hundley H."/>
            <person name="Pangilinan J."/>
            <person name="Johnson J."/>
            <person name="Barry K."/>
            <person name="LaButti K."/>
            <person name="Ng V."/>
            <person name="Ahrendt S."/>
            <person name="Min B."/>
            <person name="Choi I.G."/>
            <person name="Park H."/>
            <person name="Plett J.M."/>
            <person name="Magnuson J."/>
            <person name="Spatafora J.W."/>
            <person name="Nagy L.G."/>
            <person name="Henrissat B."/>
            <person name="Grigoriev I.V."/>
            <person name="Yang Z.L."/>
            <person name="Xu J."/>
            <person name="Martin F.M."/>
        </authorList>
    </citation>
    <scope>NUCLEOTIDE SEQUENCE</scope>
    <source>
        <strain evidence="1">ATCC 28755</strain>
    </source>
</reference>
<comment type="caution">
    <text evidence="1">The sequence shown here is derived from an EMBL/GenBank/DDBJ whole genome shotgun (WGS) entry which is preliminary data.</text>
</comment>
<evidence type="ECO:0000313" key="1">
    <source>
        <dbReference type="EMBL" id="KAH7909406.1"/>
    </source>
</evidence>
<sequence length="605" mass="65029">MRLSLWLGLSLSAALGAHATPGSYKGCEHKVKESIYSAPRGWIKGSPAPPNQIIELKIALPQSNFHVLKQHLWEVSDPEHARYGAHLSKEETEALMAPHQTSVDAVNEWLASHGFDEEHLIRSSAKDWVTIRVPVSLAEEMLDTTYHVYHHAKSGDSIIRTTSYSLPEILHEHIELIQPTTMFARFKAMKSTLHWAGSSSLASSPGASTGTITGPAGNQVDASCNTTITLSCLRQIYNAVGYNTSAANGNKIGLTGYLGQFANIADLEMFYQDQNPAAYGSNFTFVSVNGGINSQDMADAGVEANLDTQFGFGLTYPTPGTFYSTNGTPPFKPDAMENSSMDNEPYSYWLDYVLSQPTLPQAISSSYGDDEQTVPYTYASRVCDGFAALGARGVSIMFSSGDGGVGDGDADPATQECYTNDGRNVTAFVPGFPASCPYVTAVGGTVNVPETAVFFSGGGFSNYFPRPDYQEGDVQGFLDKLAPGTYEGLYNPYGRGIPDVSAQAYNFLIVYQANTTYVAGTSCSSPTFTAFVSMLNDARIDAGKTSLGFLNPFLYSKGYTAFNDITEGNNPGCGTEGFNSTIGWDAVTGLGTPNFEKLKELVLAM</sequence>
<name>A0ACB8A8T1_9AGAM</name>
<organism evidence="1 2">
    <name type="scientific">Hygrophoropsis aurantiaca</name>
    <dbReference type="NCBI Taxonomy" id="72124"/>
    <lineage>
        <taxon>Eukaryota</taxon>
        <taxon>Fungi</taxon>
        <taxon>Dikarya</taxon>
        <taxon>Basidiomycota</taxon>
        <taxon>Agaricomycotina</taxon>
        <taxon>Agaricomycetes</taxon>
        <taxon>Agaricomycetidae</taxon>
        <taxon>Boletales</taxon>
        <taxon>Coniophorineae</taxon>
        <taxon>Hygrophoropsidaceae</taxon>
        <taxon>Hygrophoropsis</taxon>
    </lineage>
</organism>
<proteinExistence type="predicted"/>
<gene>
    <name evidence="1" type="ORF">BJ138DRAFT_234745</name>
</gene>
<protein>
    <submittedName>
        <fullName evidence="1">Peptidase S8/S53 domain-containing protein</fullName>
    </submittedName>
</protein>
<dbReference type="Proteomes" id="UP000790377">
    <property type="component" value="Unassembled WGS sequence"/>
</dbReference>